<dbReference type="GO" id="GO:0004525">
    <property type="term" value="F:ribonuclease III activity"/>
    <property type="evidence" value="ECO:0007669"/>
    <property type="project" value="InterPro"/>
</dbReference>
<keyword evidence="2" id="KW-1185">Reference proteome</keyword>
<evidence type="ECO:0000313" key="2">
    <source>
        <dbReference type="Proteomes" id="UP000478417"/>
    </source>
</evidence>
<reference evidence="1 2" key="1">
    <citation type="submission" date="2020-02" db="EMBL/GenBank/DDBJ databases">
        <title>Albibacoteraceae fam. nov., the first described family within the subdivision 4 Verrucomicrobia.</title>
        <authorList>
            <person name="Xi F."/>
        </authorList>
    </citation>
    <scope>NUCLEOTIDE SEQUENCE [LARGE SCALE GENOMIC DNA]</scope>
    <source>
        <strain evidence="1 2">CK1056</strain>
    </source>
</reference>
<dbReference type="InterPro" id="IPR036389">
    <property type="entry name" value="RNase_III_sf"/>
</dbReference>
<sequence>MTPRELKDLAWIGDAVLALYARQWLLEQPDHPHFTRQELFIRFTTNDFLQSIGEPTSVEAGIGKVYRADGLEAGFKHIEETLLPLFKKHLNNSVKGRRGKRR</sequence>
<gene>
    <name evidence="1" type="ORF">G0Q06_13915</name>
</gene>
<organism evidence="1 2">
    <name type="scientific">Oceanipulchritudo coccoides</name>
    <dbReference type="NCBI Taxonomy" id="2706888"/>
    <lineage>
        <taxon>Bacteria</taxon>
        <taxon>Pseudomonadati</taxon>
        <taxon>Verrucomicrobiota</taxon>
        <taxon>Opitutia</taxon>
        <taxon>Puniceicoccales</taxon>
        <taxon>Oceanipulchritudinaceae</taxon>
        <taxon>Oceanipulchritudo</taxon>
    </lineage>
</organism>
<dbReference type="GO" id="GO:0006396">
    <property type="term" value="P:RNA processing"/>
    <property type="evidence" value="ECO:0007669"/>
    <property type="project" value="InterPro"/>
</dbReference>
<dbReference type="RefSeq" id="WP_163967251.1">
    <property type="nucleotide sequence ID" value="NZ_JAAGNX010000003.1"/>
</dbReference>
<proteinExistence type="predicted"/>
<dbReference type="SUPFAM" id="SSF69065">
    <property type="entry name" value="RNase III domain-like"/>
    <property type="match status" value="1"/>
</dbReference>
<protein>
    <submittedName>
        <fullName evidence="1">Uncharacterized protein</fullName>
    </submittedName>
</protein>
<comment type="caution">
    <text evidence="1">The sequence shown here is derived from an EMBL/GenBank/DDBJ whole genome shotgun (WGS) entry which is preliminary data.</text>
</comment>
<dbReference type="EMBL" id="JAAGNX010000003">
    <property type="protein sequence ID" value="NDV63556.1"/>
    <property type="molecule type" value="Genomic_DNA"/>
</dbReference>
<evidence type="ECO:0000313" key="1">
    <source>
        <dbReference type="EMBL" id="NDV63556.1"/>
    </source>
</evidence>
<dbReference type="Proteomes" id="UP000478417">
    <property type="component" value="Unassembled WGS sequence"/>
</dbReference>
<accession>A0A6B2M590</accession>
<dbReference type="AlphaFoldDB" id="A0A6B2M590"/>
<name>A0A6B2M590_9BACT</name>